<dbReference type="PANTHER" id="PTHR46797:SF1">
    <property type="entry name" value="METHYLPHOSPHONATE SYNTHASE"/>
    <property type="match status" value="1"/>
</dbReference>
<dbReference type="Proteomes" id="UP000536262">
    <property type="component" value="Unassembled WGS sequence"/>
</dbReference>
<dbReference type="GO" id="GO:0003700">
    <property type="term" value="F:DNA-binding transcription factor activity"/>
    <property type="evidence" value="ECO:0007669"/>
    <property type="project" value="TreeGrafter"/>
</dbReference>
<evidence type="ECO:0000313" key="4">
    <source>
        <dbReference type="Proteomes" id="UP000536262"/>
    </source>
</evidence>
<name>A0A7X0FBY1_9HYPH</name>
<sequence length="227" mass="25150">MKGTASDLCVHLRERRRVPPALWSDVQARQDSAGNYLEASIGREVRAYRTKLGMTLVELARAAGLSLGMMSKIENGIISASLSTLQALSQALGIPLTSLLRPFEDFQQKALFVRSGTGVHMEHGDTRVGHHHDLLGYIEDGSNDVVMEPYLVTLARATDKVPLLRHAGMEFLYLLDGEMTFRHGSDLYHLVPGDSLSFDAENVHGPDRLTKLPIRFLSIVSCRRNGR</sequence>
<proteinExistence type="predicted"/>
<evidence type="ECO:0000256" key="1">
    <source>
        <dbReference type="ARBA" id="ARBA00023125"/>
    </source>
</evidence>
<dbReference type="CDD" id="cd02209">
    <property type="entry name" value="cupin_XRE_C"/>
    <property type="match status" value="1"/>
</dbReference>
<evidence type="ECO:0000313" key="3">
    <source>
        <dbReference type="EMBL" id="MBB6356708.1"/>
    </source>
</evidence>
<organism evidence="3 4">
    <name type="scientific">Aminobacter aganoensis</name>
    <dbReference type="NCBI Taxonomy" id="83264"/>
    <lineage>
        <taxon>Bacteria</taxon>
        <taxon>Pseudomonadati</taxon>
        <taxon>Pseudomonadota</taxon>
        <taxon>Alphaproteobacteria</taxon>
        <taxon>Hyphomicrobiales</taxon>
        <taxon>Phyllobacteriaceae</taxon>
        <taxon>Aminobacter</taxon>
    </lineage>
</organism>
<dbReference type="InterPro" id="IPR010982">
    <property type="entry name" value="Lambda_DNA-bd_dom_sf"/>
</dbReference>
<evidence type="ECO:0000259" key="2">
    <source>
        <dbReference type="PROSITE" id="PS50943"/>
    </source>
</evidence>
<accession>A0A7X0FBY1</accession>
<dbReference type="InterPro" id="IPR013096">
    <property type="entry name" value="Cupin_2"/>
</dbReference>
<dbReference type="EMBL" id="JACHOU010000016">
    <property type="protein sequence ID" value="MBB6356708.1"/>
    <property type="molecule type" value="Genomic_DNA"/>
</dbReference>
<dbReference type="SMART" id="SM00530">
    <property type="entry name" value="HTH_XRE"/>
    <property type="match status" value="1"/>
</dbReference>
<dbReference type="Gene3D" id="2.60.120.10">
    <property type="entry name" value="Jelly Rolls"/>
    <property type="match status" value="1"/>
</dbReference>
<keyword evidence="4" id="KW-1185">Reference proteome</keyword>
<dbReference type="Pfam" id="PF07883">
    <property type="entry name" value="Cupin_2"/>
    <property type="match status" value="1"/>
</dbReference>
<protein>
    <submittedName>
        <fullName evidence="3">Transcriptional regulator with XRE-family HTH domain</fullName>
    </submittedName>
</protein>
<dbReference type="Pfam" id="PF01381">
    <property type="entry name" value="HTH_3"/>
    <property type="match status" value="1"/>
</dbReference>
<dbReference type="RefSeq" id="WP_184701225.1">
    <property type="nucleotide sequence ID" value="NZ_BAABEG010000001.1"/>
</dbReference>
<keyword evidence="1" id="KW-0238">DNA-binding</keyword>
<comment type="caution">
    <text evidence="3">The sequence shown here is derived from an EMBL/GenBank/DDBJ whole genome shotgun (WGS) entry which is preliminary data.</text>
</comment>
<dbReference type="CDD" id="cd00093">
    <property type="entry name" value="HTH_XRE"/>
    <property type="match status" value="1"/>
</dbReference>
<dbReference type="AlphaFoldDB" id="A0A7X0FBY1"/>
<dbReference type="SUPFAM" id="SSF51182">
    <property type="entry name" value="RmlC-like cupins"/>
    <property type="match status" value="1"/>
</dbReference>
<gene>
    <name evidence="3" type="ORF">GGR00_004524</name>
</gene>
<dbReference type="SUPFAM" id="SSF47413">
    <property type="entry name" value="lambda repressor-like DNA-binding domains"/>
    <property type="match status" value="1"/>
</dbReference>
<dbReference type="InterPro" id="IPR011051">
    <property type="entry name" value="RmlC_Cupin_sf"/>
</dbReference>
<dbReference type="InterPro" id="IPR014710">
    <property type="entry name" value="RmlC-like_jellyroll"/>
</dbReference>
<reference evidence="3 4" key="1">
    <citation type="submission" date="2020-08" db="EMBL/GenBank/DDBJ databases">
        <title>Genomic Encyclopedia of Type Strains, Phase IV (KMG-IV): sequencing the most valuable type-strain genomes for metagenomic binning, comparative biology and taxonomic classification.</title>
        <authorList>
            <person name="Goeker M."/>
        </authorList>
    </citation>
    <scope>NUCLEOTIDE SEQUENCE [LARGE SCALE GENOMIC DNA]</scope>
    <source>
        <strain evidence="3 4">DSM 7051</strain>
    </source>
</reference>
<dbReference type="PANTHER" id="PTHR46797">
    <property type="entry name" value="HTH-TYPE TRANSCRIPTIONAL REGULATOR"/>
    <property type="match status" value="1"/>
</dbReference>
<dbReference type="InterPro" id="IPR050807">
    <property type="entry name" value="TransReg_Diox_bact_type"/>
</dbReference>
<dbReference type="GO" id="GO:0005829">
    <property type="term" value="C:cytosol"/>
    <property type="evidence" value="ECO:0007669"/>
    <property type="project" value="TreeGrafter"/>
</dbReference>
<feature type="domain" description="HTH cro/C1-type" evidence="2">
    <location>
        <begin position="45"/>
        <end position="99"/>
    </location>
</feature>
<dbReference type="PROSITE" id="PS50943">
    <property type="entry name" value="HTH_CROC1"/>
    <property type="match status" value="1"/>
</dbReference>
<dbReference type="Gene3D" id="1.10.260.40">
    <property type="entry name" value="lambda repressor-like DNA-binding domains"/>
    <property type="match status" value="1"/>
</dbReference>
<dbReference type="GO" id="GO:0003677">
    <property type="term" value="F:DNA binding"/>
    <property type="evidence" value="ECO:0007669"/>
    <property type="project" value="UniProtKB-KW"/>
</dbReference>
<dbReference type="InterPro" id="IPR001387">
    <property type="entry name" value="Cro/C1-type_HTH"/>
</dbReference>